<evidence type="ECO:0000313" key="8">
    <source>
        <dbReference type="EMBL" id="GHE96441.1"/>
    </source>
</evidence>
<evidence type="ECO:0000313" key="9">
    <source>
        <dbReference type="Proteomes" id="UP000609802"/>
    </source>
</evidence>
<reference evidence="9" key="1">
    <citation type="journal article" date="2019" name="Int. J. Syst. Evol. Microbiol.">
        <title>The Global Catalogue of Microorganisms (GCM) 10K type strain sequencing project: providing services to taxonomists for standard genome sequencing and annotation.</title>
        <authorList>
            <consortium name="The Broad Institute Genomics Platform"/>
            <consortium name="The Broad Institute Genome Sequencing Center for Infectious Disease"/>
            <person name="Wu L."/>
            <person name="Ma J."/>
        </authorList>
    </citation>
    <scope>NUCLEOTIDE SEQUENCE [LARGE SCALE GENOMIC DNA]</scope>
    <source>
        <strain evidence="9">KCTC 42443</strain>
    </source>
</reference>
<keyword evidence="9" id="KW-1185">Reference proteome</keyword>
<keyword evidence="1" id="KW-0813">Transport</keyword>
<name>A0ABQ3IZB1_9RHOB</name>
<evidence type="ECO:0000256" key="5">
    <source>
        <dbReference type="ARBA" id="ARBA00023004"/>
    </source>
</evidence>
<evidence type="ECO:0000256" key="4">
    <source>
        <dbReference type="ARBA" id="ARBA00022982"/>
    </source>
</evidence>
<evidence type="ECO:0000256" key="2">
    <source>
        <dbReference type="ARBA" id="ARBA00022617"/>
    </source>
</evidence>
<dbReference type="Proteomes" id="UP000609802">
    <property type="component" value="Unassembled WGS sequence"/>
</dbReference>
<dbReference type="Pfam" id="PF00034">
    <property type="entry name" value="Cytochrom_C"/>
    <property type="match status" value="1"/>
</dbReference>
<dbReference type="InterPro" id="IPR002327">
    <property type="entry name" value="Cyt_c_1A/1B"/>
</dbReference>
<dbReference type="PRINTS" id="PR00604">
    <property type="entry name" value="CYTCHRMECIAB"/>
</dbReference>
<keyword evidence="5 6" id="KW-0408">Iron</keyword>
<keyword evidence="3 6" id="KW-0479">Metal-binding</keyword>
<keyword evidence="2 6" id="KW-0349">Heme</keyword>
<evidence type="ECO:0000259" key="7">
    <source>
        <dbReference type="PROSITE" id="PS51007"/>
    </source>
</evidence>
<dbReference type="PROSITE" id="PS51007">
    <property type="entry name" value="CYTC"/>
    <property type="match status" value="1"/>
</dbReference>
<evidence type="ECO:0000256" key="1">
    <source>
        <dbReference type="ARBA" id="ARBA00022448"/>
    </source>
</evidence>
<organism evidence="8 9">
    <name type="scientific">Aliiroseovarius zhejiangensis</name>
    <dbReference type="NCBI Taxonomy" id="1632025"/>
    <lineage>
        <taxon>Bacteria</taxon>
        <taxon>Pseudomonadati</taxon>
        <taxon>Pseudomonadota</taxon>
        <taxon>Alphaproteobacteria</taxon>
        <taxon>Rhodobacterales</taxon>
        <taxon>Paracoccaceae</taxon>
        <taxon>Aliiroseovarius</taxon>
    </lineage>
</organism>
<dbReference type="SUPFAM" id="SSF46626">
    <property type="entry name" value="Cytochrome c"/>
    <property type="match status" value="1"/>
</dbReference>
<comment type="caution">
    <text evidence="8">The sequence shown here is derived from an EMBL/GenBank/DDBJ whole genome shotgun (WGS) entry which is preliminary data.</text>
</comment>
<evidence type="ECO:0000256" key="6">
    <source>
        <dbReference type="PROSITE-ProRule" id="PRU00433"/>
    </source>
</evidence>
<sequence length="184" mass="19590">MDETERDMFDTMTMTKAGAAVIGALLFFLLGSWAADSLYSTEAGGHGGEDGHTETGYMIATETDGDAAEEEEEAVPFADLLAAADPAKGEKVWGKCRACHKLEDGANGTGPHLYGIVDRQIANVADFNYSDALAGLDGSWTADELNEWLANPKAYAPGNKMTYAGLKKEEDRANLIAYLQTIGG</sequence>
<dbReference type="InterPro" id="IPR036909">
    <property type="entry name" value="Cyt_c-like_dom_sf"/>
</dbReference>
<accession>A0ABQ3IZB1</accession>
<proteinExistence type="predicted"/>
<dbReference type="EMBL" id="BNCH01000003">
    <property type="protein sequence ID" value="GHE96441.1"/>
    <property type="molecule type" value="Genomic_DNA"/>
</dbReference>
<evidence type="ECO:0000256" key="3">
    <source>
        <dbReference type="ARBA" id="ARBA00022723"/>
    </source>
</evidence>
<gene>
    <name evidence="8" type="ORF">GCM10016455_16020</name>
</gene>
<keyword evidence="4" id="KW-0249">Electron transport</keyword>
<dbReference type="InterPro" id="IPR009056">
    <property type="entry name" value="Cyt_c-like_dom"/>
</dbReference>
<dbReference type="Gene3D" id="1.10.760.10">
    <property type="entry name" value="Cytochrome c-like domain"/>
    <property type="match status" value="1"/>
</dbReference>
<feature type="domain" description="Cytochrome c" evidence="7">
    <location>
        <begin position="84"/>
        <end position="183"/>
    </location>
</feature>
<dbReference type="PANTHER" id="PTHR11961">
    <property type="entry name" value="CYTOCHROME C"/>
    <property type="match status" value="1"/>
</dbReference>
<protein>
    <submittedName>
        <fullName evidence="8">Cytochrome c</fullName>
    </submittedName>
</protein>